<sequence length="60" mass="6996">MKYLKLRRRFLQPELLVEDSLSLENQIAYRNKTPDFTLCKIGCKLYNVLIIDVCCGMDGL</sequence>
<dbReference type="Proteomes" id="UP000034980">
    <property type="component" value="Unassembled WGS sequence"/>
</dbReference>
<comment type="caution">
    <text evidence="1">The sequence shown here is derived from an EMBL/GenBank/DDBJ whole genome shotgun (WGS) entry which is preliminary data.</text>
</comment>
<evidence type="ECO:0000313" key="1">
    <source>
        <dbReference type="EMBL" id="ETK12924.1"/>
    </source>
</evidence>
<name>W2D0D6_9BACT</name>
<gene>
    <name evidence="1" type="ORF">T235_06520</name>
</gene>
<reference evidence="1 2" key="1">
    <citation type="submission" date="2013-11" db="EMBL/GenBank/DDBJ databases">
        <title>Single cell genomics of uncultured Tannerella BU063 (oral taxon 286).</title>
        <authorList>
            <person name="Beall C.J."/>
            <person name="Campbell A.G."/>
            <person name="Griffen A.L."/>
            <person name="Podar M."/>
            <person name="Leys E.J."/>
        </authorList>
    </citation>
    <scope>NUCLEOTIDE SEQUENCE [LARGE SCALE GENOMIC DNA]</scope>
    <source>
        <strain evidence="1">Cell 8/11</strain>
    </source>
</reference>
<dbReference type="EMBL" id="AYYF01001037">
    <property type="protein sequence ID" value="ETK12924.1"/>
    <property type="molecule type" value="Genomic_DNA"/>
</dbReference>
<organism evidence="1 2">
    <name type="scientific">Tannerella sp. oral taxon BU063 isolate Cell 8/11</name>
    <dbReference type="NCBI Taxonomy" id="1411915"/>
    <lineage>
        <taxon>Bacteria</taxon>
        <taxon>Pseudomonadati</taxon>
        <taxon>Bacteroidota</taxon>
        <taxon>Bacteroidia</taxon>
        <taxon>Bacteroidales</taxon>
        <taxon>Tannerellaceae</taxon>
        <taxon>Tannerella</taxon>
    </lineage>
</organism>
<evidence type="ECO:0000313" key="2">
    <source>
        <dbReference type="Proteomes" id="UP000034980"/>
    </source>
</evidence>
<dbReference type="AlphaFoldDB" id="W2D0D6"/>
<protein>
    <submittedName>
        <fullName evidence="1">Uncharacterized protein</fullName>
    </submittedName>
</protein>
<proteinExistence type="predicted"/>
<accession>W2D0D6</accession>